<dbReference type="Proteomes" id="UP001059596">
    <property type="component" value="Unassembled WGS sequence"/>
</dbReference>
<organism evidence="1 2">
    <name type="scientific">Drosophila gunungcola</name>
    <name type="common">fruit fly</name>
    <dbReference type="NCBI Taxonomy" id="103775"/>
    <lineage>
        <taxon>Eukaryota</taxon>
        <taxon>Metazoa</taxon>
        <taxon>Ecdysozoa</taxon>
        <taxon>Arthropoda</taxon>
        <taxon>Hexapoda</taxon>
        <taxon>Insecta</taxon>
        <taxon>Pterygota</taxon>
        <taxon>Neoptera</taxon>
        <taxon>Endopterygota</taxon>
        <taxon>Diptera</taxon>
        <taxon>Brachycera</taxon>
        <taxon>Muscomorpha</taxon>
        <taxon>Ephydroidea</taxon>
        <taxon>Drosophilidae</taxon>
        <taxon>Drosophila</taxon>
        <taxon>Sophophora</taxon>
    </lineage>
</organism>
<evidence type="ECO:0000313" key="2">
    <source>
        <dbReference type="Proteomes" id="UP001059596"/>
    </source>
</evidence>
<name>A0A9P9YPC8_9MUSC</name>
<protein>
    <submittedName>
        <fullName evidence="1">Uncharacterized protein</fullName>
    </submittedName>
</protein>
<feature type="non-terminal residue" evidence="1">
    <location>
        <position position="1"/>
    </location>
</feature>
<sequence>FFRRFAISGEEAWGVKRYALKGIPQLTQFLAHGGINLGLLDIFPNRLVVFSLLVVEVAQLLATDRHLVPVAIAARLLLALQVALLIHWTGHTKKTKIIQNNKKSQNIILLFFFCKSARS</sequence>
<dbReference type="EMBL" id="JAMKOV010000004">
    <property type="protein sequence ID" value="KAI8040689.1"/>
    <property type="molecule type" value="Genomic_DNA"/>
</dbReference>
<proteinExistence type="predicted"/>
<keyword evidence="2" id="KW-1185">Reference proteome</keyword>
<reference evidence="1" key="1">
    <citation type="journal article" date="2023" name="Genome Biol. Evol.">
        <title>Long-read-based Genome Assembly of Drosophila gunungcola Reveals Fewer Chemosensory Genes in Flower-breeding Species.</title>
        <authorList>
            <person name="Negi A."/>
            <person name="Liao B.Y."/>
            <person name="Yeh S.D."/>
        </authorList>
    </citation>
    <scope>NUCLEOTIDE SEQUENCE</scope>
    <source>
        <strain evidence="1">Sukarami</strain>
    </source>
</reference>
<evidence type="ECO:0000313" key="1">
    <source>
        <dbReference type="EMBL" id="KAI8040689.1"/>
    </source>
</evidence>
<comment type="caution">
    <text evidence="1">The sequence shown here is derived from an EMBL/GenBank/DDBJ whole genome shotgun (WGS) entry which is preliminary data.</text>
</comment>
<gene>
    <name evidence="1" type="ORF">M5D96_006632</name>
</gene>
<dbReference type="AlphaFoldDB" id="A0A9P9YPC8"/>
<accession>A0A9P9YPC8</accession>